<gene>
    <name evidence="9" type="ORF">LEL_06817</name>
</gene>
<dbReference type="CDD" id="cd20267">
    <property type="entry name" value="Complex1_LYR_LYRM7"/>
    <property type="match status" value="1"/>
</dbReference>
<organism evidence="9 10">
    <name type="scientific">Akanthomyces lecanii RCEF 1005</name>
    <dbReference type="NCBI Taxonomy" id="1081108"/>
    <lineage>
        <taxon>Eukaryota</taxon>
        <taxon>Fungi</taxon>
        <taxon>Dikarya</taxon>
        <taxon>Ascomycota</taxon>
        <taxon>Pezizomycotina</taxon>
        <taxon>Sordariomycetes</taxon>
        <taxon>Hypocreomycetidae</taxon>
        <taxon>Hypocreales</taxon>
        <taxon>Cordycipitaceae</taxon>
        <taxon>Akanthomyces</taxon>
        <taxon>Cordyceps confragosa</taxon>
    </lineage>
</organism>
<evidence type="ECO:0000313" key="9">
    <source>
        <dbReference type="EMBL" id="OAA74829.1"/>
    </source>
</evidence>
<dbReference type="OrthoDB" id="529194at2759"/>
<evidence type="ECO:0000256" key="3">
    <source>
        <dbReference type="ARBA" id="ARBA00011589"/>
    </source>
</evidence>
<evidence type="ECO:0000313" key="10">
    <source>
        <dbReference type="Proteomes" id="UP000076881"/>
    </source>
</evidence>
<dbReference type="AlphaFoldDB" id="A0A162N398"/>
<dbReference type="InterPro" id="IPR050435">
    <property type="entry name" value="MZM1/LYRM7"/>
</dbReference>
<comment type="similarity">
    <text evidence="2">Belongs to the complex I LYR family. MZM1 subfamily.</text>
</comment>
<sequence length="117" mass="12661">MAAVVAYRNLMRAARLAFQGKSFCDAPILIAAQSRIRGEFRSKQSLDPKDSSVNEGIEHATQVAKVLRENVVQGKKMDGEEAKYKLRIHEYTERGDNESIKMTGAGVAGGGCCGGSK</sequence>
<comment type="subunit">
    <text evidence="3">Interacts with RIP1.</text>
</comment>
<comment type="caution">
    <text evidence="9">The sequence shown here is derived from an EMBL/GenBank/DDBJ whole genome shotgun (WGS) entry which is preliminary data.</text>
</comment>
<reference evidence="9 10" key="1">
    <citation type="journal article" date="2016" name="Genome Biol. Evol.">
        <title>Divergent and convergent evolution of fungal pathogenicity.</title>
        <authorList>
            <person name="Shang Y."/>
            <person name="Xiao G."/>
            <person name="Zheng P."/>
            <person name="Cen K."/>
            <person name="Zhan S."/>
            <person name="Wang C."/>
        </authorList>
    </citation>
    <scope>NUCLEOTIDE SEQUENCE [LARGE SCALE GENOMIC DNA]</scope>
    <source>
        <strain evidence="9 10">RCEF 1005</strain>
    </source>
</reference>
<evidence type="ECO:0000256" key="6">
    <source>
        <dbReference type="ARBA" id="ARBA00023128"/>
    </source>
</evidence>
<dbReference type="STRING" id="1081108.A0A162N398"/>
<dbReference type="InterPro" id="IPR045298">
    <property type="entry name" value="Complex1_LYR_LYRM7"/>
</dbReference>
<dbReference type="EMBL" id="AZHF01000005">
    <property type="protein sequence ID" value="OAA74829.1"/>
    <property type="molecule type" value="Genomic_DNA"/>
</dbReference>
<comment type="subcellular location">
    <subcellularLocation>
        <location evidence="1">Mitochondrion matrix</location>
    </subcellularLocation>
</comment>
<proteinExistence type="inferred from homology"/>
<evidence type="ECO:0000256" key="8">
    <source>
        <dbReference type="ARBA" id="ARBA00025268"/>
    </source>
</evidence>
<evidence type="ECO:0000256" key="2">
    <source>
        <dbReference type="ARBA" id="ARBA00009949"/>
    </source>
</evidence>
<evidence type="ECO:0000256" key="4">
    <source>
        <dbReference type="ARBA" id="ARBA00015108"/>
    </source>
</evidence>
<evidence type="ECO:0000256" key="7">
    <source>
        <dbReference type="ARBA" id="ARBA00023186"/>
    </source>
</evidence>
<evidence type="ECO:0000256" key="5">
    <source>
        <dbReference type="ARBA" id="ARBA00022946"/>
    </source>
</evidence>
<keyword evidence="6" id="KW-0496">Mitochondrion</keyword>
<dbReference type="GO" id="GO:0044183">
    <property type="term" value="F:protein folding chaperone"/>
    <property type="evidence" value="ECO:0007669"/>
    <property type="project" value="TreeGrafter"/>
</dbReference>
<dbReference type="GO" id="GO:0034551">
    <property type="term" value="P:mitochondrial respiratory chain complex III assembly"/>
    <property type="evidence" value="ECO:0007669"/>
    <property type="project" value="InterPro"/>
</dbReference>
<comment type="function">
    <text evidence="8">Assembly factor required for Rieske Fe-S protein RIP1 incorporation into the cytochrome b-c1 (CIII) complex. Functions as a chaperone, binding to this subunit within the mitochondrial matrix and stabilizing it prior to its translocation and insertion into the late CIII dimeric intermediate within the mitochondrial inner membrane. Modulates the mitochondrial matrix zinc pool.</text>
</comment>
<name>A0A162N398_CORDF</name>
<protein>
    <recommendedName>
        <fullName evidence="4">Mitochondrial zinc maintenance protein 1, mitochondrial</fullName>
    </recommendedName>
</protein>
<keyword evidence="7" id="KW-0143">Chaperone</keyword>
<accession>A0A162N398</accession>
<dbReference type="Proteomes" id="UP000076881">
    <property type="component" value="Unassembled WGS sequence"/>
</dbReference>
<evidence type="ECO:0000256" key="1">
    <source>
        <dbReference type="ARBA" id="ARBA00004305"/>
    </source>
</evidence>
<keyword evidence="10" id="KW-1185">Reference proteome</keyword>
<dbReference type="GO" id="GO:0005759">
    <property type="term" value="C:mitochondrial matrix"/>
    <property type="evidence" value="ECO:0007669"/>
    <property type="project" value="UniProtKB-SubCell"/>
</dbReference>
<dbReference type="PANTHER" id="PTHR46749">
    <property type="entry name" value="COMPLEX III ASSEMBLY FACTOR LYRM7"/>
    <property type="match status" value="1"/>
</dbReference>
<dbReference type="PANTHER" id="PTHR46749:SF1">
    <property type="entry name" value="COMPLEX III ASSEMBLY FACTOR LYRM7"/>
    <property type="match status" value="1"/>
</dbReference>
<keyword evidence="5" id="KW-0809">Transit peptide</keyword>